<dbReference type="EMBL" id="KZ668128">
    <property type="protein sequence ID" value="PPR88902.1"/>
    <property type="molecule type" value="Genomic_DNA"/>
</dbReference>
<sequence length="102" mass="11743">MLPMIFFMYHCLPIKEEESDMGSGYTRHRKSSSFSFFSIFSACCSNGGDDVSEDGIYVRRMWPSDEDGRRWTAEPGIDRKASAFIDRFRTRVSDPERQALAV</sequence>
<dbReference type="OrthoDB" id="654716at2759"/>
<dbReference type="AlphaFoldDB" id="A0A2P5WCU3"/>
<dbReference type="PANTHER" id="PTHR33511">
    <property type="entry name" value="OS06G0632400 PROTEIN"/>
    <property type="match status" value="1"/>
</dbReference>
<gene>
    <name evidence="1" type="ORF">GOBAR_AA31788</name>
</gene>
<protein>
    <submittedName>
        <fullName evidence="1">Uncharacterized protein</fullName>
    </submittedName>
</protein>
<reference evidence="1 2" key="1">
    <citation type="submission" date="2015-01" db="EMBL/GenBank/DDBJ databases">
        <title>Genome of allotetraploid Gossypium barbadense reveals genomic plasticity and fiber elongation in cotton evolution.</title>
        <authorList>
            <person name="Chen X."/>
            <person name="Liu X."/>
            <person name="Zhao B."/>
            <person name="Zheng H."/>
            <person name="Hu Y."/>
            <person name="Lu G."/>
            <person name="Yang C."/>
            <person name="Chen J."/>
            <person name="Shan C."/>
            <person name="Zhang L."/>
            <person name="Zhou Y."/>
            <person name="Wang L."/>
            <person name="Guo W."/>
            <person name="Bai Y."/>
            <person name="Ruan J."/>
            <person name="Shangguan X."/>
            <person name="Mao Y."/>
            <person name="Jiang J."/>
            <person name="Zhu Y."/>
            <person name="Lei J."/>
            <person name="Kang H."/>
            <person name="Chen S."/>
            <person name="He X."/>
            <person name="Wang R."/>
            <person name="Wang Y."/>
            <person name="Chen J."/>
            <person name="Wang L."/>
            <person name="Yu S."/>
            <person name="Wang B."/>
            <person name="Wei J."/>
            <person name="Song S."/>
            <person name="Lu X."/>
            <person name="Gao Z."/>
            <person name="Gu W."/>
            <person name="Deng X."/>
            <person name="Ma D."/>
            <person name="Wang S."/>
            <person name="Liang W."/>
            <person name="Fang L."/>
            <person name="Cai C."/>
            <person name="Zhu X."/>
            <person name="Zhou B."/>
            <person name="Zhang Y."/>
            <person name="Chen Z."/>
            <person name="Xu S."/>
            <person name="Zhu R."/>
            <person name="Wang S."/>
            <person name="Zhang T."/>
            <person name="Zhao G."/>
        </authorList>
    </citation>
    <scope>NUCLEOTIDE SEQUENCE [LARGE SCALE GENOMIC DNA]</scope>
    <source>
        <strain evidence="2">cv. Xinhai21</strain>
        <tissue evidence="1">Leaf</tissue>
    </source>
</reference>
<dbReference type="Proteomes" id="UP000239757">
    <property type="component" value="Unassembled WGS sequence"/>
</dbReference>
<evidence type="ECO:0000313" key="1">
    <source>
        <dbReference type="EMBL" id="PPR88902.1"/>
    </source>
</evidence>
<accession>A0A2P5WCU3</accession>
<name>A0A2P5WCU3_GOSBA</name>
<organism evidence="1 2">
    <name type="scientific">Gossypium barbadense</name>
    <name type="common">Sea Island cotton</name>
    <name type="synonym">Hibiscus barbadensis</name>
    <dbReference type="NCBI Taxonomy" id="3634"/>
    <lineage>
        <taxon>Eukaryota</taxon>
        <taxon>Viridiplantae</taxon>
        <taxon>Streptophyta</taxon>
        <taxon>Embryophyta</taxon>
        <taxon>Tracheophyta</taxon>
        <taxon>Spermatophyta</taxon>
        <taxon>Magnoliopsida</taxon>
        <taxon>eudicotyledons</taxon>
        <taxon>Gunneridae</taxon>
        <taxon>Pentapetalae</taxon>
        <taxon>rosids</taxon>
        <taxon>malvids</taxon>
        <taxon>Malvales</taxon>
        <taxon>Malvaceae</taxon>
        <taxon>Malvoideae</taxon>
        <taxon>Gossypium</taxon>
    </lineage>
</organism>
<proteinExistence type="predicted"/>
<evidence type="ECO:0000313" key="2">
    <source>
        <dbReference type="Proteomes" id="UP000239757"/>
    </source>
</evidence>